<dbReference type="CDD" id="cd24076">
    <property type="entry name" value="ASKHA_ATPase_ROK_BsXylR-like"/>
    <property type="match status" value="1"/>
</dbReference>
<dbReference type="InterPro" id="IPR000600">
    <property type="entry name" value="ROK"/>
</dbReference>
<dbReference type="InterPro" id="IPR036390">
    <property type="entry name" value="WH_DNA-bd_sf"/>
</dbReference>
<dbReference type="RefSeq" id="WP_335959677.1">
    <property type="nucleotide sequence ID" value="NZ_JAXBLX010000006.1"/>
</dbReference>
<dbReference type="Pfam" id="PF13412">
    <property type="entry name" value="HTH_24"/>
    <property type="match status" value="1"/>
</dbReference>
<evidence type="ECO:0000256" key="1">
    <source>
        <dbReference type="ARBA" id="ARBA00002486"/>
    </source>
</evidence>
<dbReference type="InterPro" id="IPR043129">
    <property type="entry name" value="ATPase_NBD"/>
</dbReference>
<name>A0ABV6KEP0_9BACI</name>
<dbReference type="Proteomes" id="UP001589838">
    <property type="component" value="Unassembled WGS sequence"/>
</dbReference>
<reference evidence="4 5" key="1">
    <citation type="submission" date="2024-09" db="EMBL/GenBank/DDBJ databases">
        <authorList>
            <person name="Sun Q."/>
            <person name="Mori K."/>
        </authorList>
    </citation>
    <scope>NUCLEOTIDE SEQUENCE [LARGE SCALE GENOMIC DNA]</scope>
    <source>
        <strain evidence="4 5">NCAIM B.02610</strain>
    </source>
</reference>
<keyword evidence="3" id="KW-0859">Xylose metabolism</keyword>
<keyword evidence="3" id="KW-0119">Carbohydrate metabolism</keyword>
<dbReference type="InterPro" id="IPR036388">
    <property type="entry name" value="WH-like_DNA-bd_sf"/>
</dbReference>
<accession>A0ABV6KEP0</accession>
<evidence type="ECO:0000256" key="2">
    <source>
        <dbReference type="ARBA" id="ARBA00006479"/>
    </source>
</evidence>
<comment type="function">
    <text evidence="1">Transcriptional repressor of xylose-utilizing enzymes.</text>
</comment>
<sequence length="408" mass="43994">MMTFIPQTGSFEGMKSLNKSTILNVIRLKGPISRADIAKITKLTPPTVGTIVGELLEANMLKTETGIAKTQGGRKPYLLSINSQAYYVIGVYAAAEVIHTVSATLDGEVAYSYEYKITQSPSKEEFLTMMKASITHVIESTNTSPDQVIGIGVGMHGLVDPDQGLSVFAPHLNLENIPIKESLENEFDLPVLVENDVRTLSLAESWYGEGQEISNFICLSVGLGVGSAIVINNEMYTGPTNTAGEIGHTIVDVNGPRCSCGNYGCLEAYASENAIIDSIKKGIRLGKDTIINQWIAGDDSQLTLEMIFQAAEQGDYLALEKIEETGRFLGIAIANLNNILTPSKVILEGRIFQLGDIILSPLIQMANKGSLRRSLSEDSIVCSKLGKKGMVIGAFTLVLRKLFTPGGL</sequence>
<dbReference type="PANTHER" id="PTHR18964">
    <property type="entry name" value="ROK (REPRESSOR, ORF, KINASE) FAMILY"/>
    <property type="match status" value="1"/>
</dbReference>
<organism evidence="4 5">
    <name type="scientific">Halalkalibacter kiskunsagensis</name>
    <dbReference type="NCBI Taxonomy" id="1548599"/>
    <lineage>
        <taxon>Bacteria</taxon>
        <taxon>Bacillati</taxon>
        <taxon>Bacillota</taxon>
        <taxon>Bacilli</taxon>
        <taxon>Bacillales</taxon>
        <taxon>Bacillaceae</taxon>
        <taxon>Halalkalibacter</taxon>
    </lineage>
</organism>
<gene>
    <name evidence="4" type="ORF">ACFFHM_15060</name>
</gene>
<comment type="similarity">
    <text evidence="2">Belongs to the ROK (NagC/XylR) family.</text>
</comment>
<dbReference type="SUPFAM" id="SSF53067">
    <property type="entry name" value="Actin-like ATPase domain"/>
    <property type="match status" value="1"/>
</dbReference>
<dbReference type="SUPFAM" id="SSF46785">
    <property type="entry name" value="Winged helix' DNA-binding domain"/>
    <property type="match status" value="1"/>
</dbReference>
<dbReference type="Gene3D" id="3.30.420.40">
    <property type="match status" value="2"/>
</dbReference>
<evidence type="ECO:0000256" key="3">
    <source>
        <dbReference type="ARBA" id="ARBA00022629"/>
    </source>
</evidence>
<dbReference type="PROSITE" id="PS01125">
    <property type="entry name" value="ROK"/>
    <property type="match status" value="1"/>
</dbReference>
<dbReference type="Pfam" id="PF00480">
    <property type="entry name" value="ROK"/>
    <property type="match status" value="1"/>
</dbReference>
<proteinExistence type="inferred from homology"/>
<evidence type="ECO:0000313" key="5">
    <source>
        <dbReference type="Proteomes" id="UP001589838"/>
    </source>
</evidence>
<dbReference type="InterPro" id="IPR049874">
    <property type="entry name" value="ROK_cs"/>
</dbReference>
<dbReference type="PANTHER" id="PTHR18964:SF149">
    <property type="entry name" value="BIFUNCTIONAL UDP-N-ACETYLGLUCOSAMINE 2-EPIMERASE_N-ACETYLMANNOSAMINE KINASE"/>
    <property type="match status" value="1"/>
</dbReference>
<keyword evidence="5" id="KW-1185">Reference proteome</keyword>
<protein>
    <submittedName>
        <fullName evidence="4">ROK family transcriptional regulator</fullName>
    </submittedName>
</protein>
<dbReference type="EMBL" id="JBHLUX010000036">
    <property type="protein sequence ID" value="MFC0471780.1"/>
    <property type="molecule type" value="Genomic_DNA"/>
</dbReference>
<comment type="caution">
    <text evidence="4">The sequence shown here is derived from an EMBL/GenBank/DDBJ whole genome shotgun (WGS) entry which is preliminary data.</text>
</comment>
<evidence type="ECO:0000313" key="4">
    <source>
        <dbReference type="EMBL" id="MFC0471780.1"/>
    </source>
</evidence>
<dbReference type="Gene3D" id="1.10.10.10">
    <property type="entry name" value="Winged helix-like DNA-binding domain superfamily/Winged helix DNA-binding domain"/>
    <property type="match status" value="1"/>
</dbReference>